<proteinExistence type="predicted"/>
<feature type="region of interest" description="Disordered" evidence="1">
    <location>
        <begin position="1"/>
        <end position="21"/>
    </location>
</feature>
<dbReference type="Proteomes" id="UP000295550">
    <property type="component" value="Unassembled WGS sequence"/>
</dbReference>
<accession>A0A4R4IQX0</accession>
<protein>
    <submittedName>
        <fullName evidence="3">Uncharacterized protein</fullName>
    </submittedName>
</protein>
<sequence length="155" mass="17491">MSSPKAKQNKGSRHQSKLSTEELTQSKDVALSLVANQRLVIFWGVLGLFILTCLGILLLKQKTVKESWDLGELVNGISVSDYYTKENNYLTTTKSTFMVKAIFTSFPGTKVRMQQHYDGHYYICGHTAESCFSIPETQGVEIRQKILKADNKVDH</sequence>
<keyword evidence="2" id="KW-0472">Membrane</keyword>
<keyword evidence="2" id="KW-1133">Transmembrane helix</keyword>
<evidence type="ECO:0000313" key="3">
    <source>
        <dbReference type="EMBL" id="TDB42549.1"/>
    </source>
</evidence>
<name>A0A4R4IQX0_PHOLU</name>
<comment type="caution">
    <text evidence="3">The sequence shown here is derived from an EMBL/GenBank/DDBJ whole genome shotgun (WGS) entry which is preliminary data.</text>
</comment>
<evidence type="ECO:0000256" key="1">
    <source>
        <dbReference type="SAM" id="MobiDB-lite"/>
    </source>
</evidence>
<gene>
    <name evidence="3" type="ORF">C5468_24940</name>
</gene>
<dbReference type="RefSeq" id="WP_132348891.1">
    <property type="nucleotide sequence ID" value="NZ_CAWOLF010000059.1"/>
</dbReference>
<organism evidence="3 4">
    <name type="scientific">Photorhabdus luminescens subsp. mexicana</name>
    <dbReference type="NCBI Taxonomy" id="2100167"/>
    <lineage>
        <taxon>Bacteria</taxon>
        <taxon>Pseudomonadati</taxon>
        <taxon>Pseudomonadota</taxon>
        <taxon>Gammaproteobacteria</taxon>
        <taxon>Enterobacterales</taxon>
        <taxon>Morganellaceae</taxon>
        <taxon>Photorhabdus</taxon>
    </lineage>
</organism>
<keyword evidence="2" id="KW-0812">Transmembrane</keyword>
<feature type="compositionally biased region" description="Basic residues" evidence="1">
    <location>
        <begin position="7"/>
        <end position="16"/>
    </location>
</feature>
<evidence type="ECO:0000256" key="2">
    <source>
        <dbReference type="SAM" id="Phobius"/>
    </source>
</evidence>
<reference evidence="3 4" key="1">
    <citation type="journal article" date="2019" name="Int. J. Syst. Evol. Microbiol.">
        <title>Photorhabdus khanii subsp. guanajuatensis subsp. nov., isolated from Heterorhabditis atacamensis, and Photorhabdus luminescens subsp. mexicana subsp. nov., isolated from Heterorhabditis mexicana entomopathogenic nematodes.</title>
        <authorList>
            <person name="Machado R.A.R."/>
            <person name="Bruno P."/>
            <person name="Arce C.C.M."/>
            <person name="Liechti N."/>
            <person name="Kohler A."/>
            <person name="Bernal J."/>
            <person name="Bruggmann R."/>
            <person name="Turlings T.C.J."/>
        </authorList>
    </citation>
    <scope>NUCLEOTIDE SEQUENCE [LARGE SCALE GENOMIC DNA]</scope>
    <source>
        <strain evidence="3 4">MEX47-22</strain>
    </source>
</reference>
<dbReference type="EMBL" id="PUJX01000059">
    <property type="protein sequence ID" value="TDB42549.1"/>
    <property type="molecule type" value="Genomic_DNA"/>
</dbReference>
<feature type="transmembrane region" description="Helical" evidence="2">
    <location>
        <begin position="40"/>
        <end position="59"/>
    </location>
</feature>
<evidence type="ECO:0000313" key="4">
    <source>
        <dbReference type="Proteomes" id="UP000295550"/>
    </source>
</evidence>
<dbReference type="AlphaFoldDB" id="A0A4R4IQX0"/>